<dbReference type="Pfam" id="PF12685">
    <property type="entry name" value="SpoIIIAH"/>
    <property type="match status" value="1"/>
</dbReference>
<feature type="transmembrane region" description="Helical" evidence="1">
    <location>
        <begin position="6"/>
        <end position="25"/>
    </location>
</feature>
<name>A0A2T2WPI3_9FIRM</name>
<sequence length="166" mass="17901">MQRPQVIRFAAFVTVLAVLLGYVVYHRTSSEASVATVSTVGKKAENKLVNLENYFTNFRLRRDQLMSKEIATLEALTKNTGISQGTRDQAASTMVQDAQELKDETRIEGLLAGRGFPLSAATVTSHEVVVIVGGVQLTSQQVAKIANTATTVTGLPPQDVVILPKS</sequence>
<comment type="caution">
    <text evidence="2">The sequence shown here is derived from an EMBL/GenBank/DDBJ whole genome shotgun (WGS) entry which is preliminary data.</text>
</comment>
<keyword evidence="1" id="KW-1133">Transmembrane helix</keyword>
<evidence type="ECO:0000313" key="3">
    <source>
        <dbReference type="Proteomes" id="UP000241848"/>
    </source>
</evidence>
<proteinExistence type="predicted"/>
<evidence type="ECO:0008006" key="4">
    <source>
        <dbReference type="Google" id="ProtNLM"/>
    </source>
</evidence>
<keyword evidence="1" id="KW-0812">Transmembrane</keyword>
<gene>
    <name evidence="2" type="ORF">C7B45_00630</name>
</gene>
<dbReference type="Proteomes" id="UP000241848">
    <property type="component" value="Unassembled WGS sequence"/>
</dbReference>
<dbReference type="EMBL" id="PXYV01000001">
    <property type="protein sequence ID" value="PSR24150.1"/>
    <property type="molecule type" value="Genomic_DNA"/>
</dbReference>
<dbReference type="InterPro" id="IPR024232">
    <property type="entry name" value="SpoIIIAH"/>
</dbReference>
<dbReference type="InterPro" id="IPR038503">
    <property type="entry name" value="SpoIIIAH_sf"/>
</dbReference>
<keyword evidence="1" id="KW-0472">Membrane</keyword>
<organism evidence="2 3">
    <name type="scientific">Sulfobacillus acidophilus</name>
    <dbReference type="NCBI Taxonomy" id="53633"/>
    <lineage>
        <taxon>Bacteria</taxon>
        <taxon>Bacillati</taxon>
        <taxon>Bacillota</taxon>
        <taxon>Clostridia</taxon>
        <taxon>Eubacteriales</taxon>
        <taxon>Clostridiales Family XVII. Incertae Sedis</taxon>
        <taxon>Sulfobacillus</taxon>
    </lineage>
</organism>
<evidence type="ECO:0000313" key="2">
    <source>
        <dbReference type="EMBL" id="PSR24150.1"/>
    </source>
</evidence>
<dbReference type="Gene3D" id="1.10.287.4300">
    <property type="entry name" value="Stage III sporulation protein AH-like"/>
    <property type="match status" value="1"/>
</dbReference>
<reference evidence="2 3" key="1">
    <citation type="journal article" date="2014" name="BMC Genomics">
        <title>Comparison of environmental and isolate Sulfobacillus genomes reveals diverse carbon, sulfur, nitrogen, and hydrogen metabolisms.</title>
        <authorList>
            <person name="Justice N.B."/>
            <person name="Norman A."/>
            <person name="Brown C.T."/>
            <person name="Singh A."/>
            <person name="Thomas B.C."/>
            <person name="Banfield J.F."/>
        </authorList>
    </citation>
    <scope>NUCLEOTIDE SEQUENCE [LARGE SCALE GENOMIC DNA]</scope>
    <source>
        <strain evidence="2">AMDSBA3</strain>
    </source>
</reference>
<evidence type="ECO:0000256" key="1">
    <source>
        <dbReference type="SAM" id="Phobius"/>
    </source>
</evidence>
<dbReference type="AlphaFoldDB" id="A0A2T2WPI3"/>
<protein>
    <recommendedName>
        <fullName evidence="4">SpoIIIAH-like family protein</fullName>
    </recommendedName>
</protein>
<accession>A0A2T2WPI3</accession>